<feature type="region of interest" description="Disordered" evidence="3">
    <location>
        <begin position="56"/>
        <end position="85"/>
    </location>
</feature>
<dbReference type="PROSITE" id="PS01209">
    <property type="entry name" value="LDLRA_1"/>
    <property type="match status" value="1"/>
</dbReference>
<dbReference type="OrthoDB" id="5870811at2759"/>
<dbReference type="Gene3D" id="4.10.400.10">
    <property type="entry name" value="Low-density Lipoprotein Receptor"/>
    <property type="match status" value="1"/>
</dbReference>
<evidence type="ECO:0000256" key="2">
    <source>
        <dbReference type="PROSITE-ProRule" id="PRU00124"/>
    </source>
</evidence>
<dbReference type="PROSITE" id="PS50068">
    <property type="entry name" value="LDLRA_2"/>
    <property type="match status" value="1"/>
</dbReference>
<feature type="region of interest" description="Disordered" evidence="3">
    <location>
        <begin position="145"/>
        <end position="220"/>
    </location>
</feature>
<comment type="caution">
    <text evidence="5">The sequence shown here is derived from an EMBL/GenBank/DDBJ whole genome shotgun (WGS) entry which is preliminary data.</text>
</comment>
<reference evidence="5 6" key="1">
    <citation type="submission" date="2015-01" db="EMBL/GenBank/DDBJ databases">
        <title>Evolution of Trichinella species and genotypes.</title>
        <authorList>
            <person name="Korhonen P.K."/>
            <person name="Edoardo P."/>
            <person name="Giuseppe L.R."/>
            <person name="Gasser R.B."/>
        </authorList>
    </citation>
    <scope>NUCLEOTIDE SEQUENCE [LARGE SCALE GENOMIC DNA]</scope>
    <source>
        <strain evidence="5">ISS37</strain>
    </source>
</reference>
<dbReference type="Proteomes" id="UP000054630">
    <property type="component" value="Unassembled WGS sequence"/>
</dbReference>
<evidence type="ECO:0000256" key="4">
    <source>
        <dbReference type="SAM" id="Phobius"/>
    </source>
</evidence>
<dbReference type="CDD" id="cd00112">
    <property type="entry name" value="LDLa"/>
    <property type="match status" value="1"/>
</dbReference>
<evidence type="ECO:0000256" key="1">
    <source>
        <dbReference type="ARBA" id="ARBA00023157"/>
    </source>
</evidence>
<protein>
    <submittedName>
        <fullName evidence="5">Uncharacterized protein</fullName>
    </submittedName>
</protein>
<accession>A0A0V0RPJ2</accession>
<dbReference type="GO" id="GO:0030297">
    <property type="term" value="F:transmembrane receptor protein tyrosine kinase activator activity"/>
    <property type="evidence" value="ECO:0007669"/>
    <property type="project" value="TreeGrafter"/>
</dbReference>
<dbReference type="InterPro" id="IPR002172">
    <property type="entry name" value="LDrepeatLR_classA_rpt"/>
</dbReference>
<dbReference type="EMBL" id="JYDL01000112">
    <property type="protein sequence ID" value="KRX16186.1"/>
    <property type="molecule type" value="Genomic_DNA"/>
</dbReference>
<dbReference type="GO" id="GO:0043195">
    <property type="term" value="C:terminal bouton"/>
    <property type="evidence" value="ECO:0007669"/>
    <property type="project" value="TreeGrafter"/>
</dbReference>
<evidence type="ECO:0000256" key="3">
    <source>
        <dbReference type="SAM" id="MobiDB-lite"/>
    </source>
</evidence>
<dbReference type="InterPro" id="IPR023415">
    <property type="entry name" value="LDLR_class-A_CS"/>
</dbReference>
<keyword evidence="4" id="KW-1133">Transmembrane helix</keyword>
<name>A0A0V0RPJ2_9BILA</name>
<dbReference type="SUPFAM" id="SSF57424">
    <property type="entry name" value="LDL receptor-like module"/>
    <property type="match status" value="1"/>
</dbReference>
<dbReference type="EMBL" id="JYDL01000112">
    <property type="protein sequence ID" value="KRX16187.1"/>
    <property type="molecule type" value="Genomic_DNA"/>
</dbReference>
<dbReference type="InterPro" id="IPR036055">
    <property type="entry name" value="LDL_receptor-like_sf"/>
</dbReference>
<keyword evidence="4" id="KW-0472">Membrane</keyword>
<gene>
    <name evidence="5" type="ORF">T07_1539</name>
</gene>
<dbReference type="AlphaFoldDB" id="A0A0V0RPJ2"/>
<dbReference type="STRING" id="6336.A0A0V0RPJ2"/>
<dbReference type="PANTHER" id="PTHR21105">
    <property type="entry name" value="GH16255P"/>
    <property type="match status" value="1"/>
</dbReference>
<feature type="compositionally biased region" description="Basic residues" evidence="3">
    <location>
        <begin position="184"/>
        <end position="197"/>
    </location>
</feature>
<proteinExistence type="predicted"/>
<feature type="compositionally biased region" description="Polar residues" evidence="3">
    <location>
        <begin position="149"/>
        <end position="158"/>
    </location>
</feature>
<sequence length="371" mass="41566">MNLIQWRSSGANFGWVKPITVCIVVIELLVFLRQPCPVQSLPTDIANWHLRHRRQVNSHGEQHLPDKAEFSEKTNKDGNSRRLRSGLTKAMEMFQNLRRMLSERMLLSSSSSSSSSLAVDEHHLSSFTAPVADSPKASKRGVLEHSELNGHSQLSQDAESTKRTIYFDPNPYGSLTAPTPLTSSHRHRHSKSHHHQHANNYPSTGLVQAGGSPATDQTSQTGLLSGKVNMGEFRINANLHLSSDLDDSEDDNRPSWSSKSNQRLNFLDVGREAERKLQAAVNLAGNGYDCPRVHGKITQLLCPSRRLHGYRVCIDESALCNGRPDCPYGEDEDAVSCLFYKTTMRYFKTVVDTVVELTDVMFRQRKSVDEL</sequence>
<keyword evidence="4" id="KW-0812">Transmembrane</keyword>
<evidence type="ECO:0000313" key="6">
    <source>
        <dbReference type="Proteomes" id="UP000054630"/>
    </source>
</evidence>
<comment type="caution">
    <text evidence="2">Lacks conserved residue(s) required for the propagation of feature annotation.</text>
</comment>
<evidence type="ECO:0000313" key="5">
    <source>
        <dbReference type="EMBL" id="KRX16186.1"/>
    </source>
</evidence>
<keyword evidence="6" id="KW-1185">Reference proteome</keyword>
<feature type="transmembrane region" description="Helical" evidence="4">
    <location>
        <begin position="12"/>
        <end position="32"/>
    </location>
</feature>
<keyword evidence="1" id="KW-1015">Disulfide bond</keyword>
<feature type="compositionally biased region" description="Basic and acidic residues" evidence="3">
    <location>
        <begin position="60"/>
        <end position="80"/>
    </location>
</feature>
<dbReference type="GO" id="GO:0043410">
    <property type="term" value="P:positive regulation of MAPK cascade"/>
    <property type="evidence" value="ECO:0007669"/>
    <property type="project" value="TreeGrafter"/>
</dbReference>
<dbReference type="PANTHER" id="PTHR21105:SF0">
    <property type="entry name" value="GH16255P"/>
    <property type="match status" value="1"/>
</dbReference>
<organism evidence="5 6">
    <name type="scientific">Trichinella nelsoni</name>
    <dbReference type="NCBI Taxonomy" id="6336"/>
    <lineage>
        <taxon>Eukaryota</taxon>
        <taxon>Metazoa</taxon>
        <taxon>Ecdysozoa</taxon>
        <taxon>Nematoda</taxon>
        <taxon>Enoplea</taxon>
        <taxon>Dorylaimia</taxon>
        <taxon>Trichinellida</taxon>
        <taxon>Trichinellidae</taxon>
        <taxon>Trichinella</taxon>
    </lineage>
</organism>